<evidence type="ECO:0000313" key="1">
    <source>
        <dbReference type="EMBL" id="KAJ8664589.1"/>
    </source>
</evidence>
<organism evidence="1 2">
    <name type="scientific">Eretmocerus hayati</name>
    <dbReference type="NCBI Taxonomy" id="131215"/>
    <lineage>
        <taxon>Eukaryota</taxon>
        <taxon>Metazoa</taxon>
        <taxon>Ecdysozoa</taxon>
        <taxon>Arthropoda</taxon>
        <taxon>Hexapoda</taxon>
        <taxon>Insecta</taxon>
        <taxon>Pterygota</taxon>
        <taxon>Neoptera</taxon>
        <taxon>Endopterygota</taxon>
        <taxon>Hymenoptera</taxon>
        <taxon>Apocrita</taxon>
        <taxon>Proctotrupomorpha</taxon>
        <taxon>Chalcidoidea</taxon>
        <taxon>Aphelinidae</taxon>
        <taxon>Aphelininae</taxon>
        <taxon>Eretmocerus</taxon>
    </lineage>
</organism>
<reference evidence="1" key="1">
    <citation type="submission" date="2023-04" db="EMBL/GenBank/DDBJ databases">
        <title>A chromosome-level genome assembly of the parasitoid wasp Eretmocerus hayati.</title>
        <authorList>
            <person name="Zhong Y."/>
            <person name="Liu S."/>
            <person name="Liu Y."/>
        </authorList>
    </citation>
    <scope>NUCLEOTIDE SEQUENCE</scope>
    <source>
        <strain evidence="1">ZJU_SS_LIU_2023</strain>
    </source>
</reference>
<evidence type="ECO:0000313" key="2">
    <source>
        <dbReference type="Proteomes" id="UP001239111"/>
    </source>
</evidence>
<sequence>MYDLGVQSHYTLRKHKFGTVMKGIIFVIVSALLLNSCVGESCLKYLLRDGDIPHFVDCFINIVADAVSVTEREIPSKYVRDPFAPNGLTVPKIIRKEKLNAEEHHVETEDGYILTMHRIPGKKGAPPVFLQHGLIASSLDWVLGGSKYEALAFRLHDEGYDVWMGNARGNIYSQGHKNLTSDDEKYWDFSWQEMGMYDIPAEIDYIQKKTNQKIIYVGYSMGSTMSYVMASERPDTAKKLKAIYSLSPVVYMKNVRTLTAALAPSYKAILEILNYLGIYGFHTLSLTARTVFHFACNFLGLGFEGCIRMMDGVIGISAHQLNWDMLWDIETHVPSGIGAKVFAHYAQNVNWGRFAKYDYGSEKNLKVYKSESPPDFKLEKINVPVGLIYAFNDVFADPADVKLLLDTIPKNIILNHTVTDTRFSHVDFMYSKRSSREVTDHLISSMKQFKDK</sequence>
<dbReference type="EMBL" id="CM056744">
    <property type="protein sequence ID" value="KAJ8664589.1"/>
    <property type="molecule type" value="Genomic_DNA"/>
</dbReference>
<gene>
    <name evidence="1" type="ORF">QAD02_006251</name>
</gene>
<protein>
    <submittedName>
        <fullName evidence="1">Uncharacterized protein</fullName>
    </submittedName>
</protein>
<proteinExistence type="predicted"/>
<keyword evidence="2" id="KW-1185">Reference proteome</keyword>
<dbReference type="Proteomes" id="UP001239111">
    <property type="component" value="Chromosome 4"/>
</dbReference>
<name>A0ACC2N0S1_9HYME</name>
<comment type="caution">
    <text evidence="1">The sequence shown here is derived from an EMBL/GenBank/DDBJ whole genome shotgun (WGS) entry which is preliminary data.</text>
</comment>
<accession>A0ACC2N0S1</accession>